<reference evidence="2 4" key="2">
    <citation type="submission" date="2018-12" db="EMBL/GenBank/DDBJ databases">
        <authorList>
            <consortium name="Pathogen Informatics"/>
        </authorList>
    </citation>
    <scope>NUCLEOTIDE SEQUENCE [LARGE SCALE GENOMIC DNA]</scope>
    <source>
        <strain evidence="2 4">NCTC949</strain>
    </source>
</reference>
<evidence type="ECO:0000313" key="3">
    <source>
        <dbReference type="Proteomes" id="UP000033457"/>
    </source>
</evidence>
<dbReference type="PANTHER" id="PTHR43394:SF1">
    <property type="entry name" value="ATP-BINDING CASSETTE SUB-FAMILY B MEMBER 10, MITOCHONDRIAL"/>
    <property type="match status" value="1"/>
</dbReference>
<keyword evidence="3" id="KW-1185">Reference proteome</keyword>
<dbReference type="GO" id="GO:0016787">
    <property type="term" value="F:hydrolase activity"/>
    <property type="evidence" value="ECO:0007669"/>
    <property type="project" value="UniProtKB-KW"/>
</dbReference>
<keyword evidence="2" id="KW-0547">Nucleotide-binding</keyword>
<evidence type="ECO:0000313" key="1">
    <source>
        <dbReference type="EMBL" id="AKE41897.1"/>
    </source>
</evidence>
<dbReference type="GO" id="GO:0015421">
    <property type="term" value="F:ABC-type oligopeptide transporter activity"/>
    <property type="evidence" value="ECO:0007669"/>
    <property type="project" value="TreeGrafter"/>
</dbReference>
<sequence length="79" mass="9089">MLDEATSSLDIENEHLVMRGLTELSRKRTTIVIAHRLNTIRDADQIVVFGSTGYVEAIGTHEELIEVSPRYRKFWDEKS</sequence>
<reference evidence="1 3" key="1">
    <citation type="journal article" date="2015" name="Genome Announc.">
        <title>Complete Genome Sequence of Corynebacterium kutscheri DSM 20755, a Corynebacterial Type Strain with Remarkably Low G+C Content of Chromosomal DNA.</title>
        <authorList>
            <person name="Ruckert C."/>
            <person name="Albersmeier A."/>
            <person name="Winkler A."/>
            <person name="Tauch A."/>
        </authorList>
    </citation>
    <scope>NUCLEOTIDE SEQUENCE [LARGE SCALE GENOMIC DNA]</scope>
    <source>
        <strain evidence="1 3">DSM 20755</strain>
    </source>
</reference>
<dbReference type="HOGENOM" id="CLU_000604_61_9_11"/>
<evidence type="ECO:0000313" key="4">
    <source>
        <dbReference type="Proteomes" id="UP000271380"/>
    </source>
</evidence>
<dbReference type="EMBL" id="LR134377">
    <property type="protein sequence ID" value="VEH04444.1"/>
    <property type="molecule type" value="Genomic_DNA"/>
</dbReference>
<name>A0A0F6R0T5_9CORY</name>
<dbReference type="RefSeq" id="WP_232009468.1">
    <property type="nucleotide sequence ID" value="NZ_CP011312.1"/>
</dbReference>
<dbReference type="AlphaFoldDB" id="A0A0F6R0T5"/>
<dbReference type="KEGG" id="cku:UL82_08705"/>
<dbReference type="STRING" id="35755.UL82_08705"/>
<dbReference type="Gene3D" id="3.40.50.300">
    <property type="entry name" value="P-loop containing nucleotide triphosphate hydrolases"/>
    <property type="match status" value="1"/>
</dbReference>
<dbReference type="InterPro" id="IPR039421">
    <property type="entry name" value="Type_1_exporter"/>
</dbReference>
<dbReference type="SUPFAM" id="SSF52540">
    <property type="entry name" value="P-loop containing nucleoside triphosphate hydrolases"/>
    <property type="match status" value="1"/>
</dbReference>
<protein>
    <submittedName>
        <fullName evidence="2">ATP-binding protein</fullName>
        <ecNumber evidence="2">3.6.3.-</ecNumber>
    </submittedName>
</protein>
<dbReference type="EC" id="3.6.3.-" evidence="2"/>
<dbReference type="Proteomes" id="UP000271380">
    <property type="component" value="Chromosome"/>
</dbReference>
<evidence type="ECO:0000313" key="2">
    <source>
        <dbReference type="EMBL" id="VEH04444.1"/>
    </source>
</evidence>
<keyword evidence="2" id="KW-0378">Hydrolase</keyword>
<organism evidence="1 3">
    <name type="scientific">Corynebacterium kutscheri</name>
    <dbReference type="NCBI Taxonomy" id="35755"/>
    <lineage>
        <taxon>Bacteria</taxon>
        <taxon>Bacillati</taxon>
        <taxon>Actinomycetota</taxon>
        <taxon>Actinomycetes</taxon>
        <taxon>Mycobacteriales</taxon>
        <taxon>Corynebacteriaceae</taxon>
        <taxon>Corynebacterium</taxon>
    </lineage>
</organism>
<dbReference type="PANTHER" id="PTHR43394">
    <property type="entry name" value="ATP-DEPENDENT PERMEASE MDL1, MITOCHONDRIAL"/>
    <property type="match status" value="1"/>
</dbReference>
<dbReference type="GO" id="GO:0005524">
    <property type="term" value="F:ATP binding"/>
    <property type="evidence" value="ECO:0007669"/>
    <property type="project" value="UniProtKB-KW"/>
</dbReference>
<dbReference type="Proteomes" id="UP000033457">
    <property type="component" value="Chromosome"/>
</dbReference>
<dbReference type="EMBL" id="CP011312">
    <property type="protein sequence ID" value="AKE41897.1"/>
    <property type="molecule type" value="Genomic_DNA"/>
</dbReference>
<dbReference type="InterPro" id="IPR027417">
    <property type="entry name" value="P-loop_NTPase"/>
</dbReference>
<keyword evidence="2" id="KW-0067">ATP-binding</keyword>
<proteinExistence type="predicted"/>
<accession>A0A0F6R0T5</accession>
<gene>
    <name evidence="2" type="primary">irp2J_1</name>
    <name evidence="2" type="ORF">NCTC949_00091</name>
    <name evidence="1" type="ORF">UL82_08705</name>
</gene>